<evidence type="ECO:0000313" key="3">
    <source>
        <dbReference type="RefSeq" id="XP_013415910.1"/>
    </source>
</evidence>
<organism evidence="2 3">
    <name type="scientific">Lingula anatina</name>
    <name type="common">Brachiopod</name>
    <name type="synonym">Lingula unguis</name>
    <dbReference type="NCBI Taxonomy" id="7574"/>
    <lineage>
        <taxon>Eukaryota</taxon>
        <taxon>Metazoa</taxon>
        <taxon>Spiralia</taxon>
        <taxon>Lophotrochozoa</taxon>
        <taxon>Brachiopoda</taxon>
        <taxon>Linguliformea</taxon>
        <taxon>Lingulata</taxon>
        <taxon>Lingulida</taxon>
        <taxon>Linguloidea</taxon>
        <taxon>Lingulidae</taxon>
        <taxon>Lingula</taxon>
    </lineage>
</organism>
<keyword evidence="2" id="KW-1185">Reference proteome</keyword>
<dbReference type="GO" id="GO:0016301">
    <property type="term" value="F:kinase activity"/>
    <property type="evidence" value="ECO:0007669"/>
    <property type="project" value="UniProtKB-KW"/>
</dbReference>
<comment type="similarity">
    <text evidence="1">Belongs to the STK19 family.</text>
</comment>
<dbReference type="KEGG" id="lak:106177618"/>
<gene>
    <name evidence="3" type="primary">LOC106177618</name>
</gene>
<keyword evidence="3" id="KW-0418">Kinase</keyword>
<accession>A0A1S3JZU1</accession>
<dbReference type="Pfam" id="PF10494">
    <property type="entry name" value="Stk19"/>
    <property type="match status" value="1"/>
</dbReference>
<evidence type="ECO:0000313" key="2">
    <source>
        <dbReference type="Proteomes" id="UP000085678"/>
    </source>
</evidence>
<dbReference type="InParanoid" id="A0A1S3JZU1"/>
<dbReference type="GO" id="GO:0046579">
    <property type="term" value="P:positive regulation of Ras protein signal transduction"/>
    <property type="evidence" value="ECO:0007669"/>
    <property type="project" value="TreeGrafter"/>
</dbReference>
<dbReference type="AlphaFoldDB" id="A0A1S3JZU1"/>
<keyword evidence="3" id="KW-0808">Transferase</keyword>
<name>A0A1S3JZU1_LINAN</name>
<evidence type="ECO:0000256" key="1">
    <source>
        <dbReference type="ARBA" id="ARBA00093458"/>
    </source>
</evidence>
<dbReference type="InterPro" id="IPR018865">
    <property type="entry name" value="STK19-like"/>
</dbReference>
<dbReference type="RefSeq" id="XP_013415910.1">
    <property type="nucleotide sequence ID" value="XM_013560456.1"/>
</dbReference>
<dbReference type="PANTHER" id="PTHR15243">
    <property type="entry name" value="SERINE/THREONINE-PROTEIN KINASE 19"/>
    <property type="match status" value="1"/>
</dbReference>
<reference evidence="3" key="1">
    <citation type="submission" date="2025-08" db="UniProtKB">
        <authorList>
            <consortium name="RefSeq"/>
        </authorList>
    </citation>
    <scope>IDENTIFICATION</scope>
    <source>
        <tissue evidence="3">Gonads</tissue>
    </source>
</reference>
<dbReference type="PANTHER" id="PTHR15243:SF0">
    <property type="entry name" value="SERINE_THREONINE-PROTEIN KINASE 19"/>
    <property type="match status" value="1"/>
</dbReference>
<proteinExistence type="inferred from homology"/>
<dbReference type="Proteomes" id="UP000085678">
    <property type="component" value="Unplaced"/>
</dbReference>
<dbReference type="OrthoDB" id="10261701at2759"/>
<protein>
    <submittedName>
        <fullName evidence="3">Serine/threonine-protein kinase 19</fullName>
    </submittedName>
</protein>
<dbReference type="STRING" id="7574.A0A1S3JZU1"/>
<sequence>MSRKRSLLPDVYRHRKKVCLAPKNGTTLNVETSSSLWNQEPLENNVPNDTKATLLYLKNLFPVEKFEGRLPPIILKHQLYSILKNRTVVDKQLEDLRLSGEIRLFRLGGEMEEYCIVFTADYKSHVLKTTAEIAVHRGLINRFLTEIACGCPDVSVNKQTMINQYRYTDEEITQLVKASVLTVRDIGSWWVSIPDAGLFMKSFTRGRKAVLMMITKSKYKETLQNDLETRKLPKVAKLGMAYHIHDIIGADLVECISTSSGPLLRKSAC</sequence>
<dbReference type="GeneID" id="106177618"/>